<sequence length="352" mass="40121">MGEAQHAHERQSCFPDALYSARLLWKVLSQTKVIVSVLKADRVVRRKVSVRTRTKTRTREWVENGGEYGCRDEKGKERGAFGLERTKSKTRRKVKTSCYLCKLHHDNFSKSTIELPWPSYPSTTSLNPSLNSESQESLTFLPITRSQPPCPPRRSTSLPYYKILNQLKRVQIVTGPHYALPDFRLEVDDGYAFSHLVESYMSGDTDMRDPIWKPLLQASHEEAGVRNLILAVASINRARSFRCLLSDHPNLERAVPRHCFQARVRLSSLLSRCKIRADAQAWEVSFMAIYLLTYLSALLSDKTAVRYWARTVVKVLGRALRVFGDEIEGDGFKLPGGMREVAFAFGRLNLSL</sequence>
<proteinExistence type="predicted"/>
<evidence type="ECO:0000313" key="1">
    <source>
        <dbReference type="EMBL" id="CZR51628.1"/>
    </source>
</evidence>
<keyword evidence="2" id="KW-1185">Reference proteome</keyword>
<organism evidence="1 2">
    <name type="scientific">Phialocephala subalpina</name>
    <dbReference type="NCBI Taxonomy" id="576137"/>
    <lineage>
        <taxon>Eukaryota</taxon>
        <taxon>Fungi</taxon>
        <taxon>Dikarya</taxon>
        <taxon>Ascomycota</taxon>
        <taxon>Pezizomycotina</taxon>
        <taxon>Leotiomycetes</taxon>
        <taxon>Helotiales</taxon>
        <taxon>Mollisiaceae</taxon>
        <taxon>Phialocephala</taxon>
        <taxon>Phialocephala fortinii species complex</taxon>
    </lineage>
</organism>
<name>A0A1L7WFU7_9HELO</name>
<dbReference type="Proteomes" id="UP000184330">
    <property type="component" value="Unassembled WGS sequence"/>
</dbReference>
<protein>
    <submittedName>
        <fullName evidence="1">Uncharacterized protein</fullName>
    </submittedName>
</protein>
<accession>A0A1L7WFU7</accession>
<dbReference type="AlphaFoldDB" id="A0A1L7WFU7"/>
<gene>
    <name evidence="1" type="ORF">PAC_01505</name>
</gene>
<evidence type="ECO:0000313" key="2">
    <source>
        <dbReference type="Proteomes" id="UP000184330"/>
    </source>
</evidence>
<reference evidence="1 2" key="1">
    <citation type="submission" date="2016-03" db="EMBL/GenBank/DDBJ databases">
        <authorList>
            <person name="Ploux O."/>
        </authorList>
    </citation>
    <scope>NUCLEOTIDE SEQUENCE [LARGE SCALE GENOMIC DNA]</scope>
    <source>
        <strain evidence="1 2">UAMH 11012</strain>
    </source>
</reference>
<dbReference type="EMBL" id="FJOG01000002">
    <property type="protein sequence ID" value="CZR51628.1"/>
    <property type="molecule type" value="Genomic_DNA"/>
</dbReference>
<dbReference type="OrthoDB" id="3516997at2759"/>